<name>A0A2P2NDH0_RHIMU</name>
<organism evidence="1">
    <name type="scientific">Rhizophora mucronata</name>
    <name type="common">Asiatic mangrove</name>
    <dbReference type="NCBI Taxonomy" id="61149"/>
    <lineage>
        <taxon>Eukaryota</taxon>
        <taxon>Viridiplantae</taxon>
        <taxon>Streptophyta</taxon>
        <taxon>Embryophyta</taxon>
        <taxon>Tracheophyta</taxon>
        <taxon>Spermatophyta</taxon>
        <taxon>Magnoliopsida</taxon>
        <taxon>eudicotyledons</taxon>
        <taxon>Gunneridae</taxon>
        <taxon>Pentapetalae</taxon>
        <taxon>rosids</taxon>
        <taxon>fabids</taxon>
        <taxon>Malpighiales</taxon>
        <taxon>Rhizophoraceae</taxon>
        <taxon>Rhizophora</taxon>
    </lineage>
</organism>
<accession>A0A2P2NDH0</accession>
<evidence type="ECO:0000313" key="1">
    <source>
        <dbReference type="EMBL" id="MBX40518.1"/>
    </source>
</evidence>
<proteinExistence type="predicted"/>
<dbReference type="AlphaFoldDB" id="A0A2P2NDH0"/>
<sequence>MNVSTNRPFQVSSFDILALVLDGFSSDVVL</sequence>
<reference evidence="1" key="1">
    <citation type="submission" date="2018-02" db="EMBL/GenBank/DDBJ databases">
        <title>Rhizophora mucronata_Transcriptome.</title>
        <authorList>
            <person name="Meera S.P."/>
            <person name="Sreeshan A."/>
            <person name="Augustine A."/>
        </authorList>
    </citation>
    <scope>NUCLEOTIDE SEQUENCE</scope>
    <source>
        <tissue evidence="1">Leaf</tissue>
    </source>
</reference>
<protein>
    <submittedName>
        <fullName evidence="1">Uncharacterized protein</fullName>
    </submittedName>
</protein>
<dbReference type="EMBL" id="GGEC01060034">
    <property type="protein sequence ID" value="MBX40518.1"/>
    <property type="molecule type" value="Transcribed_RNA"/>
</dbReference>